<dbReference type="InterPro" id="IPR046341">
    <property type="entry name" value="SET_dom_sf"/>
</dbReference>
<dbReference type="EMBL" id="QXFV01002022">
    <property type="protein sequence ID" value="KAE8994152.1"/>
    <property type="molecule type" value="Genomic_DNA"/>
</dbReference>
<organism evidence="2 4">
    <name type="scientific">Phytophthora rubi</name>
    <dbReference type="NCBI Taxonomy" id="129364"/>
    <lineage>
        <taxon>Eukaryota</taxon>
        <taxon>Sar</taxon>
        <taxon>Stramenopiles</taxon>
        <taxon>Oomycota</taxon>
        <taxon>Peronosporomycetes</taxon>
        <taxon>Peronosporales</taxon>
        <taxon>Peronosporaceae</taxon>
        <taxon>Phytophthora</taxon>
    </lineage>
</organism>
<reference evidence="2 4" key="1">
    <citation type="submission" date="2018-08" db="EMBL/GenBank/DDBJ databases">
        <title>Genomic investigation of the strawberry pathogen Phytophthora fragariae indicates pathogenicity is determined by transcriptional variation in three key races.</title>
        <authorList>
            <person name="Adams T.M."/>
            <person name="Armitage A.D."/>
            <person name="Sobczyk M.K."/>
            <person name="Bates H.J."/>
            <person name="Dunwell J.M."/>
            <person name="Nellist C.F."/>
            <person name="Harrison R.J."/>
        </authorList>
    </citation>
    <scope>NUCLEOTIDE SEQUENCE [LARGE SCALE GENOMIC DNA]</scope>
    <source>
        <strain evidence="1 3">SCRP249</strain>
        <strain evidence="2 4">SCRP333</strain>
    </source>
</reference>
<gene>
    <name evidence="1" type="ORF">PR001_g20477</name>
    <name evidence="2" type="ORF">PR003_g22031</name>
</gene>
<dbReference type="Gene3D" id="2.170.270.10">
    <property type="entry name" value="SET domain"/>
    <property type="match status" value="1"/>
</dbReference>
<name>A0A6A4D932_9STRA</name>
<keyword evidence="4" id="KW-1185">Reference proteome</keyword>
<protein>
    <recommendedName>
        <fullName evidence="5">AWS domain-containing protein</fullName>
    </recommendedName>
</protein>
<accession>A0A6A4D932</accession>
<evidence type="ECO:0000313" key="3">
    <source>
        <dbReference type="Proteomes" id="UP000429607"/>
    </source>
</evidence>
<evidence type="ECO:0000313" key="1">
    <source>
        <dbReference type="EMBL" id="KAE8994152.1"/>
    </source>
</evidence>
<evidence type="ECO:0008006" key="5">
    <source>
        <dbReference type="Google" id="ProtNLM"/>
    </source>
</evidence>
<dbReference type="Proteomes" id="UP000434957">
    <property type="component" value="Unassembled WGS sequence"/>
</dbReference>
<proteinExistence type="predicted"/>
<evidence type="ECO:0000313" key="2">
    <source>
        <dbReference type="EMBL" id="KAE9303349.1"/>
    </source>
</evidence>
<comment type="caution">
    <text evidence="2">The sequence shown here is derived from an EMBL/GenBank/DDBJ whole genome shotgun (WGS) entry which is preliminary data.</text>
</comment>
<sequence length="406" mass="43486">MVRSVTSKKLRCDTEVESRDPAKRTKCLLSADGPCTSLRSGPVVRHRLIVEAATMQVTAMSGFALSAPDSPDCTPTNSSILILSSQESSQESDTSSSDPSVIAVWSQESTQPEPLSATLTSGFAAHATDLASAAVKSPQPVYTARCGSSPDVLRGSEVVTKGLEWSPSPVRSRLHVSPPAAPRTPPGEIPLWFEDAFASDGYDSEALELIAGLHPHQNIVNHDEDVMAVSIESAVNVPGSCESSPRSDVWVSEAWPADVECINEQWNPRHWKFSPMSIGIRDGAGCGCEERCNVVSCANAKESRFCMEANCAFSGFCGNALKEHSSLVVARNTRTGMRGLVAKDGIAVGEVLGEYFGLLDLFGPPCRNGPVNDGFRMHLKTRTTGNKYIGIDAKEMGGTLRFMNHA</sequence>
<dbReference type="EMBL" id="QXFT01002133">
    <property type="protein sequence ID" value="KAE9303349.1"/>
    <property type="molecule type" value="Genomic_DNA"/>
</dbReference>
<evidence type="ECO:0000313" key="4">
    <source>
        <dbReference type="Proteomes" id="UP000434957"/>
    </source>
</evidence>
<dbReference type="AlphaFoldDB" id="A0A6A4D932"/>
<dbReference type="SUPFAM" id="SSF82199">
    <property type="entry name" value="SET domain"/>
    <property type="match status" value="1"/>
</dbReference>
<dbReference type="Proteomes" id="UP000429607">
    <property type="component" value="Unassembled WGS sequence"/>
</dbReference>